<proteinExistence type="predicted"/>
<dbReference type="GO" id="GO:0070971">
    <property type="term" value="C:endoplasmic reticulum exit site"/>
    <property type="evidence" value="ECO:0007669"/>
    <property type="project" value="TreeGrafter"/>
</dbReference>
<name>A0A660KSK7_9ROSI</name>
<organism evidence="4 5">
    <name type="scientific">Carpinus fangiana</name>
    <dbReference type="NCBI Taxonomy" id="176857"/>
    <lineage>
        <taxon>Eukaryota</taxon>
        <taxon>Viridiplantae</taxon>
        <taxon>Streptophyta</taxon>
        <taxon>Embryophyta</taxon>
        <taxon>Tracheophyta</taxon>
        <taxon>Spermatophyta</taxon>
        <taxon>Magnoliopsida</taxon>
        <taxon>eudicotyledons</taxon>
        <taxon>Gunneridae</taxon>
        <taxon>Pentapetalae</taxon>
        <taxon>rosids</taxon>
        <taxon>fabids</taxon>
        <taxon>Fagales</taxon>
        <taxon>Betulaceae</taxon>
        <taxon>Carpinus</taxon>
    </lineage>
</organism>
<dbReference type="GO" id="GO:0090110">
    <property type="term" value="P:COPII-coated vesicle cargo loading"/>
    <property type="evidence" value="ECO:0007669"/>
    <property type="project" value="TreeGrafter"/>
</dbReference>
<dbReference type="GO" id="GO:0005198">
    <property type="term" value="F:structural molecule activity"/>
    <property type="evidence" value="ECO:0007669"/>
    <property type="project" value="TreeGrafter"/>
</dbReference>
<evidence type="ECO:0000313" key="5">
    <source>
        <dbReference type="Proteomes" id="UP000327013"/>
    </source>
</evidence>
<evidence type="ECO:0008006" key="6">
    <source>
        <dbReference type="Google" id="ProtNLM"/>
    </source>
</evidence>
<dbReference type="PANTHER" id="PTHR13923">
    <property type="entry name" value="SEC31-RELATED PROTEIN"/>
    <property type="match status" value="1"/>
</dbReference>
<dbReference type="GO" id="GO:0030127">
    <property type="term" value="C:COPII vesicle coat"/>
    <property type="evidence" value="ECO:0007669"/>
    <property type="project" value="TreeGrafter"/>
</dbReference>
<sequence>MAFENPQTQTEAVYAGGQSNYGVVDASQPYYQTNFPAPPVTTQPIVRPFIPATPPALKNADQFLQPTLGSQLYPGTANPAYQPIQPGTGPAVPLTSQPGSVPGHKMPHVVAPTPPPKGFMPVNSGVVQRPGVGPMQPPSPHYTCSSTTYIHQNPVIATLTRLFNETSEVLGGSRANPAKKREIEDNSRKLGALFAKLNSEDISKNAADKLVQLCQALDNGDFSTALQIQVLLTTSEWDECNFWLATLKRMIKTSRM</sequence>
<dbReference type="EMBL" id="CM017324">
    <property type="protein sequence ID" value="KAE8038305.1"/>
    <property type="molecule type" value="Genomic_DNA"/>
</dbReference>
<keyword evidence="2" id="KW-0853">WD repeat</keyword>
<keyword evidence="3" id="KW-0677">Repeat</keyword>
<dbReference type="AlphaFoldDB" id="A0A660KSK7"/>
<evidence type="ECO:0000256" key="3">
    <source>
        <dbReference type="ARBA" id="ARBA00022737"/>
    </source>
</evidence>
<keyword evidence="1" id="KW-0813">Transport</keyword>
<dbReference type="Proteomes" id="UP000327013">
    <property type="component" value="Chromosome 4"/>
</dbReference>
<reference evidence="4 5" key="1">
    <citation type="submission" date="2019-06" db="EMBL/GenBank/DDBJ databases">
        <title>A chromosomal-level reference genome of Carpinus fangiana (Coryloideae, Betulaceae).</title>
        <authorList>
            <person name="Yang X."/>
            <person name="Wang Z."/>
            <person name="Zhang L."/>
            <person name="Hao G."/>
            <person name="Liu J."/>
            <person name="Yang Y."/>
        </authorList>
    </citation>
    <scope>NUCLEOTIDE SEQUENCE [LARGE SCALE GENOMIC DNA]</scope>
    <source>
        <strain evidence="4">Cfa_2016G</strain>
        <tissue evidence="4">Leaf</tissue>
    </source>
</reference>
<keyword evidence="5" id="KW-1185">Reference proteome</keyword>
<dbReference type="OrthoDB" id="542917at2759"/>
<gene>
    <name evidence="4" type="ORF">FH972_010830</name>
</gene>
<dbReference type="FunFam" id="1.20.940.10:FF:000003">
    <property type="entry name" value="Protein transport protein SEC31 homolog B"/>
    <property type="match status" value="1"/>
</dbReference>
<accession>A0A660KSK7</accession>
<dbReference type="PANTHER" id="PTHR13923:SF11">
    <property type="entry name" value="SECRETORY 31, ISOFORM D"/>
    <property type="match status" value="1"/>
</dbReference>
<evidence type="ECO:0000313" key="4">
    <source>
        <dbReference type="EMBL" id="KAE8038305.1"/>
    </source>
</evidence>
<protein>
    <recommendedName>
        <fullName evidence="6">SRA1/Sec31 domain-containing protein</fullName>
    </recommendedName>
</protein>
<evidence type="ECO:0000256" key="2">
    <source>
        <dbReference type="ARBA" id="ARBA00022574"/>
    </source>
</evidence>
<dbReference type="GO" id="GO:0007029">
    <property type="term" value="P:endoplasmic reticulum organization"/>
    <property type="evidence" value="ECO:0007669"/>
    <property type="project" value="TreeGrafter"/>
</dbReference>
<dbReference type="Gene3D" id="1.20.940.10">
    <property type="entry name" value="Functional domain of the splicing factor Prp18"/>
    <property type="match status" value="1"/>
</dbReference>
<dbReference type="InterPro" id="IPR040251">
    <property type="entry name" value="SEC31-like"/>
</dbReference>
<evidence type="ECO:0000256" key="1">
    <source>
        <dbReference type="ARBA" id="ARBA00022448"/>
    </source>
</evidence>